<keyword evidence="4" id="KW-1134">Transmembrane beta strand</keyword>
<feature type="domain" description="Trimeric autotransporter adhesin YadA-like head" evidence="12">
    <location>
        <begin position="501"/>
        <end position="525"/>
    </location>
</feature>
<evidence type="ECO:0000256" key="9">
    <source>
        <dbReference type="ARBA" id="ARBA00023237"/>
    </source>
</evidence>
<organism evidence="14 15">
    <name type="scientific">Gigaspora margarita</name>
    <dbReference type="NCBI Taxonomy" id="4874"/>
    <lineage>
        <taxon>Eukaryota</taxon>
        <taxon>Fungi</taxon>
        <taxon>Fungi incertae sedis</taxon>
        <taxon>Mucoromycota</taxon>
        <taxon>Glomeromycotina</taxon>
        <taxon>Glomeromycetes</taxon>
        <taxon>Diversisporales</taxon>
        <taxon>Gigasporaceae</taxon>
        <taxon>Gigaspora</taxon>
    </lineage>
</organism>
<dbReference type="GO" id="GO:0045098">
    <property type="term" value="C:type III intermediate filament"/>
    <property type="evidence" value="ECO:0007669"/>
    <property type="project" value="TreeGrafter"/>
</dbReference>
<name>A0A8H3WSS0_GIGMA</name>
<keyword evidence="10" id="KW-0175">Coiled coil</keyword>
<dbReference type="SUPFAM" id="SSF54523">
    <property type="entry name" value="Pili subunits"/>
    <property type="match status" value="1"/>
</dbReference>
<keyword evidence="6" id="KW-0732">Signal</keyword>
<dbReference type="InterPro" id="IPR005594">
    <property type="entry name" value="YadA_C"/>
</dbReference>
<dbReference type="Pfam" id="PF05658">
    <property type="entry name" value="YadA_head"/>
    <property type="match status" value="2"/>
</dbReference>
<feature type="domain" description="Trimeric autotransporter adhesin YadA-like C-terminal membrane anchor" evidence="11">
    <location>
        <begin position="605"/>
        <end position="663"/>
    </location>
</feature>
<comment type="subcellular location">
    <subcellularLocation>
        <location evidence="1">Cell outer membrane</location>
    </subcellularLocation>
</comment>
<dbReference type="InterPro" id="IPR011049">
    <property type="entry name" value="Serralysin-like_metalloprot_C"/>
</dbReference>
<feature type="coiled-coil region" evidence="10">
    <location>
        <begin position="84"/>
        <end position="111"/>
    </location>
</feature>
<comment type="caution">
    <text evidence="14">The sequence shown here is derived from an EMBL/GenBank/DDBJ whole genome shotgun (WGS) entry which is preliminary data.</text>
</comment>
<accession>A0A8H3WSS0</accession>
<dbReference type="Gene3D" id="2.150.10.10">
    <property type="entry name" value="Serralysin-like metalloprotease, C-terminal"/>
    <property type="match status" value="1"/>
</dbReference>
<feature type="domain" description="Trimeric autotransporter adhesin YadA-like stalk" evidence="13">
    <location>
        <begin position="392"/>
        <end position="429"/>
    </location>
</feature>
<evidence type="ECO:0000256" key="8">
    <source>
        <dbReference type="ARBA" id="ARBA00023136"/>
    </source>
</evidence>
<keyword evidence="8" id="KW-0472">Membrane</keyword>
<keyword evidence="15" id="KW-1185">Reference proteome</keyword>
<dbReference type="PANTHER" id="PTHR34707">
    <property type="entry name" value="VIMENTIN-TYPE INTERMEDIATE FILAMENT-ASSOCIATED COILED-COIL PROTEIN"/>
    <property type="match status" value="1"/>
</dbReference>
<keyword evidence="7" id="KW-0653">Protein transport</keyword>
<dbReference type="InterPro" id="IPR008635">
    <property type="entry name" value="Coiled_stalk_dom"/>
</dbReference>
<evidence type="ECO:0000256" key="4">
    <source>
        <dbReference type="ARBA" id="ARBA00022452"/>
    </source>
</evidence>
<dbReference type="Gene3D" id="1.20.5.170">
    <property type="match status" value="1"/>
</dbReference>
<feature type="domain" description="Trimeric autotransporter adhesin YadA-like stalk" evidence="13">
    <location>
        <begin position="87"/>
        <end position="126"/>
    </location>
</feature>
<evidence type="ECO:0000313" key="15">
    <source>
        <dbReference type="Proteomes" id="UP000439903"/>
    </source>
</evidence>
<keyword evidence="5" id="KW-0812">Transmembrane</keyword>
<keyword evidence="9" id="KW-0998">Cell outer membrane</keyword>
<feature type="domain" description="Trimeric autotransporter adhesin YadA-like head" evidence="12">
    <location>
        <begin position="475"/>
        <end position="499"/>
    </location>
</feature>
<evidence type="ECO:0000259" key="11">
    <source>
        <dbReference type="Pfam" id="PF03895"/>
    </source>
</evidence>
<dbReference type="PANTHER" id="PTHR34707:SF1">
    <property type="entry name" value="VIMENTIN-TYPE INTERMEDIATE FILAMENT-ASSOCIATED COILED-COIL PROTEIN"/>
    <property type="match status" value="1"/>
</dbReference>
<dbReference type="SUPFAM" id="SSF101967">
    <property type="entry name" value="Adhesin YadA, collagen-binding domain"/>
    <property type="match status" value="1"/>
</dbReference>
<dbReference type="GO" id="GO:0019867">
    <property type="term" value="C:outer membrane"/>
    <property type="evidence" value="ECO:0007669"/>
    <property type="project" value="InterPro"/>
</dbReference>
<dbReference type="Gene3D" id="3.30.1300.30">
    <property type="entry name" value="GSPII I/J protein-like"/>
    <property type="match status" value="1"/>
</dbReference>
<evidence type="ECO:0000256" key="7">
    <source>
        <dbReference type="ARBA" id="ARBA00022927"/>
    </source>
</evidence>
<dbReference type="Pfam" id="PF03895">
    <property type="entry name" value="YadA_anchor"/>
    <property type="match status" value="1"/>
</dbReference>
<dbReference type="Gene3D" id="1.20.5.340">
    <property type="match status" value="2"/>
</dbReference>
<dbReference type="Pfam" id="PF05662">
    <property type="entry name" value="YadA_stalk"/>
    <property type="match status" value="3"/>
</dbReference>
<evidence type="ECO:0000256" key="1">
    <source>
        <dbReference type="ARBA" id="ARBA00004442"/>
    </source>
</evidence>
<dbReference type="AlphaFoldDB" id="A0A8H3WSS0"/>
<comment type="similarity">
    <text evidence="2">Belongs to the autotransporter-2 (AT-2) (TC 1.B.40) family.</text>
</comment>
<dbReference type="GO" id="GO:0015031">
    <property type="term" value="P:protein transport"/>
    <property type="evidence" value="ECO:0007669"/>
    <property type="project" value="UniProtKB-KW"/>
</dbReference>
<evidence type="ECO:0000256" key="5">
    <source>
        <dbReference type="ARBA" id="ARBA00022692"/>
    </source>
</evidence>
<dbReference type="InterPro" id="IPR008640">
    <property type="entry name" value="Adhesin_Head_dom"/>
</dbReference>
<sequence>MTDTSSHWKRINLSALQLGIVLFPLIPLHASNLLNEDEIEAFQKAKYRMENNRSSELKETCILCNAVEYEDASWTSVKLGIGNKAVRIKNLEDAENELDAVNKRQLDQAKQEVQQNIGRNTSQITALDTQVQYLDRNVSDLDQKLGGFDARITQHSTQIETLSGQVTGFGKQVDRLDQTVGGFDQRITRNTDQIDRLKDTMKRLPDGLVQQDQETGDITVARNLESQRVDISGGAAGLDGSAARVLAGVADPENDFDAINKRTLDQTKQDIGHNTTEIQRLNDQVSGFDGRITDNSQSIRQLNDEISDFDTQITTHASEIKALDERVAKNTQEVLWLKKYHQSPPREGTDWISKDEKTGAITIARTQESERIDFSGIRSGLRNGEVSARILTGIAAGAINKDSREAINGSQFFTLQQRVNGLDKRATDIEHKLDALNDTPPVRDVPDHRNNTPDHIHDDAIAHENIRQKPSVAPGSEGFAAGEGAWTTGKNGTALGANTRASGDHSVALGDGSVAERSQTVSVGSEGHERQITHVKAATKDTDAVNLKQLNEGLSHTVEQAQQYTDERFATVQNAMNHVQAELNQIGKAAYAGIAAAMAMPDLTPSGPGHTIVAAGAGSYKSGRALAVGLAYRSYNAHWLINSAISVTSSGDTGLRAHIGYEF</sequence>
<protein>
    <submittedName>
        <fullName evidence="14">Autotransporter adhesin</fullName>
    </submittedName>
</protein>
<evidence type="ECO:0000256" key="3">
    <source>
        <dbReference type="ARBA" id="ARBA00022448"/>
    </source>
</evidence>
<evidence type="ECO:0000259" key="12">
    <source>
        <dbReference type="Pfam" id="PF05658"/>
    </source>
</evidence>
<evidence type="ECO:0000259" key="13">
    <source>
        <dbReference type="Pfam" id="PF05662"/>
    </source>
</evidence>
<proteinExistence type="inferred from homology"/>
<gene>
    <name evidence="14" type="ORF">F8M41_017891</name>
</gene>
<dbReference type="Proteomes" id="UP000439903">
    <property type="component" value="Unassembled WGS sequence"/>
</dbReference>
<dbReference type="InterPro" id="IPR045584">
    <property type="entry name" value="Pilin-like"/>
</dbReference>
<evidence type="ECO:0000256" key="6">
    <source>
        <dbReference type="ARBA" id="ARBA00022729"/>
    </source>
</evidence>
<reference evidence="14 15" key="1">
    <citation type="journal article" date="2019" name="Environ. Microbiol.">
        <title>At the nexus of three kingdoms: the genome of the mycorrhizal fungus Gigaspora margarita provides insights into plant, endobacterial and fungal interactions.</title>
        <authorList>
            <person name="Venice F."/>
            <person name="Ghignone S."/>
            <person name="Salvioli di Fossalunga A."/>
            <person name="Amselem J."/>
            <person name="Novero M."/>
            <person name="Xianan X."/>
            <person name="Sedzielewska Toro K."/>
            <person name="Morin E."/>
            <person name="Lipzen A."/>
            <person name="Grigoriev I.V."/>
            <person name="Henrissat B."/>
            <person name="Martin F.M."/>
            <person name="Bonfante P."/>
        </authorList>
    </citation>
    <scope>NUCLEOTIDE SEQUENCE [LARGE SCALE GENOMIC DNA]</scope>
    <source>
        <strain evidence="14 15">BEG34</strain>
    </source>
</reference>
<feature type="domain" description="Trimeric autotransporter adhesin YadA-like stalk" evidence="13">
    <location>
        <begin position="531"/>
        <end position="553"/>
    </location>
</feature>
<keyword evidence="3" id="KW-0813">Transport</keyword>
<evidence type="ECO:0000313" key="14">
    <source>
        <dbReference type="EMBL" id="KAF0332969.1"/>
    </source>
</evidence>
<evidence type="ECO:0000256" key="10">
    <source>
        <dbReference type="SAM" id="Coils"/>
    </source>
</evidence>
<dbReference type="EMBL" id="WTPW01004184">
    <property type="protein sequence ID" value="KAF0332969.1"/>
    <property type="molecule type" value="Genomic_DNA"/>
</dbReference>
<evidence type="ECO:0000256" key="2">
    <source>
        <dbReference type="ARBA" id="ARBA00005848"/>
    </source>
</evidence>